<evidence type="ECO:0000256" key="2">
    <source>
        <dbReference type="ARBA" id="ARBA00012438"/>
    </source>
</evidence>
<dbReference type="Pfam" id="PF13426">
    <property type="entry name" value="PAS_9"/>
    <property type="match status" value="1"/>
</dbReference>
<dbReference type="SUPFAM" id="SSF55874">
    <property type="entry name" value="ATPase domain of HSP90 chaperone/DNA topoisomerase II/histidine kinase"/>
    <property type="match status" value="1"/>
</dbReference>
<keyword evidence="3" id="KW-0597">Phosphoprotein</keyword>
<dbReference type="EC" id="2.7.13.3" evidence="2"/>
<dbReference type="CDD" id="cd00082">
    <property type="entry name" value="HisKA"/>
    <property type="match status" value="1"/>
</dbReference>
<dbReference type="InterPro" id="IPR005467">
    <property type="entry name" value="His_kinase_dom"/>
</dbReference>
<dbReference type="Gene3D" id="3.30.565.10">
    <property type="entry name" value="Histidine kinase-like ATPase, C-terminal domain"/>
    <property type="match status" value="1"/>
</dbReference>
<reference evidence="10 11" key="1">
    <citation type="submission" date="2014-12" db="EMBL/GenBank/DDBJ databases">
        <title>Draft genome sequence of Paenibacillus kamchatkensis strain B-2647.</title>
        <authorList>
            <person name="Karlyshev A.V."/>
            <person name="Kudryashova E.B."/>
        </authorList>
    </citation>
    <scope>NUCLEOTIDE SEQUENCE [LARGE SCALE GENOMIC DNA]</scope>
    <source>
        <strain evidence="10 11">VKM B-2647</strain>
    </source>
</reference>
<organism evidence="10 11">
    <name type="scientific">Gordoniibacillus kamchatkensis</name>
    <dbReference type="NCBI Taxonomy" id="1590651"/>
    <lineage>
        <taxon>Bacteria</taxon>
        <taxon>Bacillati</taxon>
        <taxon>Bacillota</taxon>
        <taxon>Bacilli</taxon>
        <taxon>Bacillales</taxon>
        <taxon>Paenibacillaceae</taxon>
        <taxon>Gordoniibacillus</taxon>
    </lineage>
</organism>
<evidence type="ECO:0000256" key="4">
    <source>
        <dbReference type="ARBA" id="ARBA00022679"/>
    </source>
</evidence>
<proteinExistence type="predicted"/>
<dbReference type="EMBL" id="JXAK01000056">
    <property type="protein sequence ID" value="KIL38630.1"/>
    <property type="molecule type" value="Genomic_DNA"/>
</dbReference>
<keyword evidence="4" id="KW-0808">Transferase</keyword>
<keyword evidence="7" id="KW-0067">ATP-binding</keyword>
<dbReference type="SMART" id="SM00388">
    <property type="entry name" value="HisKA"/>
    <property type="match status" value="1"/>
</dbReference>
<dbReference type="NCBIfam" id="TIGR00229">
    <property type="entry name" value="sensory_box"/>
    <property type="match status" value="1"/>
</dbReference>
<evidence type="ECO:0000259" key="9">
    <source>
        <dbReference type="PROSITE" id="PS50109"/>
    </source>
</evidence>
<evidence type="ECO:0000256" key="7">
    <source>
        <dbReference type="ARBA" id="ARBA00022840"/>
    </source>
</evidence>
<name>A0ABR5ACD9_9BACL</name>
<protein>
    <recommendedName>
        <fullName evidence="2">histidine kinase</fullName>
        <ecNumber evidence="2">2.7.13.3</ecNumber>
    </recommendedName>
</protein>
<dbReference type="InterPro" id="IPR000014">
    <property type="entry name" value="PAS"/>
</dbReference>
<dbReference type="InterPro" id="IPR036097">
    <property type="entry name" value="HisK_dim/P_sf"/>
</dbReference>
<dbReference type="Pfam" id="PF02518">
    <property type="entry name" value="HATPase_c"/>
    <property type="match status" value="1"/>
</dbReference>
<evidence type="ECO:0000256" key="1">
    <source>
        <dbReference type="ARBA" id="ARBA00000085"/>
    </source>
</evidence>
<comment type="catalytic activity">
    <reaction evidence="1">
        <text>ATP + protein L-histidine = ADP + protein N-phospho-L-histidine.</text>
        <dbReference type="EC" id="2.7.13.3"/>
    </reaction>
</comment>
<keyword evidence="5" id="KW-0547">Nucleotide-binding</keyword>
<evidence type="ECO:0000256" key="6">
    <source>
        <dbReference type="ARBA" id="ARBA00022777"/>
    </source>
</evidence>
<dbReference type="InterPro" id="IPR036890">
    <property type="entry name" value="HATPase_C_sf"/>
</dbReference>
<keyword evidence="11" id="KW-1185">Reference proteome</keyword>
<dbReference type="PANTHER" id="PTHR43065">
    <property type="entry name" value="SENSOR HISTIDINE KINASE"/>
    <property type="match status" value="1"/>
</dbReference>
<keyword evidence="6" id="KW-0418">Kinase</keyword>
<dbReference type="Gene3D" id="1.10.287.130">
    <property type="match status" value="1"/>
</dbReference>
<dbReference type="SUPFAM" id="SSF55785">
    <property type="entry name" value="PYP-like sensor domain (PAS domain)"/>
    <property type="match status" value="1"/>
</dbReference>
<dbReference type="SUPFAM" id="SSF47384">
    <property type="entry name" value="Homodimeric domain of signal transducing histidine kinase"/>
    <property type="match status" value="1"/>
</dbReference>
<comment type="caution">
    <text evidence="10">The sequence shown here is derived from an EMBL/GenBank/DDBJ whole genome shotgun (WGS) entry which is preliminary data.</text>
</comment>
<dbReference type="InterPro" id="IPR004358">
    <property type="entry name" value="Sig_transdc_His_kin-like_C"/>
</dbReference>
<feature type="domain" description="Histidine kinase" evidence="9">
    <location>
        <begin position="138"/>
        <end position="347"/>
    </location>
</feature>
<dbReference type="PROSITE" id="PS50109">
    <property type="entry name" value="HIS_KIN"/>
    <property type="match status" value="1"/>
</dbReference>
<dbReference type="InterPro" id="IPR003594">
    <property type="entry name" value="HATPase_dom"/>
</dbReference>
<evidence type="ECO:0000256" key="8">
    <source>
        <dbReference type="ARBA" id="ARBA00023012"/>
    </source>
</evidence>
<dbReference type="InterPro" id="IPR003661">
    <property type="entry name" value="HisK_dim/P_dom"/>
</dbReference>
<dbReference type="Proteomes" id="UP000031967">
    <property type="component" value="Unassembled WGS sequence"/>
</dbReference>
<dbReference type="Pfam" id="PF00512">
    <property type="entry name" value="HisKA"/>
    <property type="match status" value="1"/>
</dbReference>
<gene>
    <name evidence="10" type="ORF">SD70_25225</name>
</gene>
<keyword evidence="8" id="KW-0902">Two-component regulatory system</keyword>
<dbReference type="InterPro" id="IPR035965">
    <property type="entry name" value="PAS-like_dom_sf"/>
</dbReference>
<dbReference type="PANTHER" id="PTHR43065:SF10">
    <property type="entry name" value="PEROXIDE STRESS-ACTIVATED HISTIDINE KINASE MAK3"/>
    <property type="match status" value="1"/>
</dbReference>
<evidence type="ECO:0000256" key="3">
    <source>
        <dbReference type="ARBA" id="ARBA00022553"/>
    </source>
</evidence>
<evidence type="ECO:0000256" key="5">
    <source>
        <dbReference type="ARBA" id="ARBA00022741"/>
    </source>
</evidence>
<dbReference type="Gene3D" id="3.30.450.20">
    <property type="entry name" value="PAS domain"/>
    <property type="match status" value="1"/>
</dbReference>
<accession>A0ABR5ACD9</accession>
<evidence type="ECO:0000313" key="11">
    <source>
        <dbReference type="Proteomes" id="UP000031967"/>
    </source>
</evidence>
<evidence type="ECO:0000313" key="10">
    <source>
        <dbReference type="EMBL" id="KIL38630.1"/>
    </source>
</evidence>
<sequence length="347" mass="38826">MLQRFTDTFMKDVNLGVMLIGLDYTVISVNEKACAILGCGREQMIRRPVDDIFAAVPEQHRLVQRTMLDGVIVRNHAVSWTNHDRRYDLLLDSNVLRDPGGRIVGAYVMFKDVTNLRSLEAQVQRSDRLAMIGQIAAGTAHEIRNPLTSIKGFLQLLRATFEQREMAKERSFTDVMLSEIDRINELVSEFLLLSKQKEALLAEVDIQHVLRGILPIIESEALLHNCEVQYEPLPSVPPVTADQEMLKQVFLNICKNGIEAMPDGGILTIAEKLDQGDRKLLIDIRDTGPGIPLFLVDKIFDPFFTTKEHGTGLGLSVCQRIIHDIGGTIRVSSKGYGTTFTIGIPFS</sequence>
<dbReference type="SMART" id="SM00387">
    <property type="entry name" value="HATPase_c"/>
    <property type="match status" value="1"/>
</dbReference>
<dbReference type="PRINTS" id="PR00344">
    <property type="entry name" value="BCTRLSENSOR"/>
</dbReference>
<dbReference type="CDD" id="cd00130">
    <property type="entry name" value="PAS"/>
    <property type="match status" value="1"/>
</dbReference>